<keyword evidence="6 7" id="KW-1208">Phospholipid metabolism</keyword>
<evidence type="ECO:0000256" key="7">
    <source>
        <dbReference type="HAMAP-Rule" id="MF_00394"/>
    </source>
</evidence>
<dbReference type="EC" id="1.1.1.94" evidence="7"/>
<keyword evidence="2 7" id="KW-0444">Lipid biosynthesis</keyword>
<keyword evidence="13" id="KW-1185">Reference proteome</keyword>
<feature type="domain" description="Glycerol-3-phosphate dehydrogenase NAD-dependent N-terminal" evidence="10">
    <location>
        <begin position="3"/>
        <end position="156"/>
    </location>
</feature>
<evidence type="ECO:0000313" key="12">
    <source>
        <dbReference type="EMBL" id="MFC3052185.1"/>
    </source>
</evidence>
<dbReference type="InterPro" id="IPR013328">
    <property type="entry name" value="6PGD_dom2"/>
</dbReference>
<evidence type="ECO:0000256" key="8">
    <source>
        <dbReference type="RuleBase" id="RU000437"/>
    </source>
</evidence>
<evidence type="ECO:0000256" key="4">
    <source>
        <dbReference type="ARBA" id="ARBA00023098"/>
    </source>
</evidence>
<dbReference type="SUPFAM" id="SSF48179">
    <property type="entry name" value="6-phosphogluconate dehydrogenase C-terminal domain-like"/>
    <property type="match status" value="1"/>
</dbReference>
<feature type="binding site" evidence="7">
    <location>
        <position position="135"/>
    </location>
    <ligand>
        <name>sn-glycerol 3-phosphate</name>
        <dbReference type="ChEBI" id="CHEBI:57597"/>
    </ligand>
</feature>
<evidence type="ECO:0000256" key="1">
    <source>
        <dbReference type="ARBA" id="ARBA00011009"/>
    </source>
</evidence>
<keyword evidence="7" id="KW-0521">NADP</keyword>
<dbReference type="InterPro" id="IPR011128">
    <property type="entry name" value="G3P_DH_NAD-dep_N"/>
</dbReference>
<comment type="caution">
    <text evidence="12">The sequence shown here is derived from an EMBL/GenBank/DDBJ whole genome shotgun (WGS) entry which is preliminary data.</text>
</comment>
<dbReference type="Pfam" id="PF07479">
    <property type="entry name" value="NAD_Gly3P_dh_C"/>
    <property type="match status" value="1"/>
</dbReference>
<dbReference type="HAMAP" id="MF_00394">
    <property type="entry name" value="NAD_Glyc3P_dehydrog"/>
    <property type="match status" value="1"/>
</dbReference>
<accession>A0ABV7D654</accession>
<keyword evidence="3 7" id="KW-0560">Oxidoreductase</keyword>
<feature type="binding site" evidence="7">
    <location>
        <position position="137"/>
    </location>
    <ligand>
        <name>NADPH</name>
        <dbReference type="ChEBI" id="CHEBI:57783"/>
    </ligand>
</feature>
<dbReference type="Pfam" id="PF01210">
    <property type="entry name" value="NAD_Gly3P_dh_N"/>
    <property type="match status" value="1"/>
</dbReference>
<evidence type="ECO:0000256" key="2">
    <source>
        <dbReference type="ARBA" id="ARBA00022516"/>
    </source>
</evidence>
<dbReference type="GO" id="GO:0047952">
    <property type="term" value="F:glycerol-3-phosphate dehydrogenase [NAD(P)+] activity"/>
    <property type="evidence" value="ECO:0007669"/>
    <property type="project" value="UniProtKB-EC"/>
</dbReference>
<keyword evidence="7 8" id="KW-0520">NAD</keyword>
<dbReference type="InterPro" id="IPR006168">
    <property type="entry name" value="G3P_DH_NAD-dep"/>
</dbReference>
<comment type="subcellular location">
    <subcellularLocation>
        <location evidence="7">Cytoplasm</location>
    </subcellularLocation>
</comment>
<keyword evidence="4 7" id="KW-0443">Lipid metabolism</keyword>
<keyword evidence="7" id="KW-0547">Nucleotide-binding</keyword>
<dbReference type="Gene3D" id="1.10.1040.10">
    <property type="entry name" value="N-(1-d-carboxylethyl)-l-norvaline Dehydrogenase, domain 2"/>
    <property type="match status" value="1"/>
</dbReference>
<feature type="binding site" evidence="7">
    <location>
        <position position="276"/>
    </location>
    <ligand>
        <name>NADPH</name>
        <dbReference type="ChEBI" id="CHEBI:57783"/>
    </ligand>
</feature>
<feature type="active site" description="Proton acceptor" evidence="7">
    <location>
        <position position="188"/>
    </location>
</feature>
<dbReference type="InterPro" id="IPR008927">
    <property type="entry name" value="6-PGluconate_DH-like_C_sf"/>
</dbReference>
<comment type="similarity">
    <text evidence="1 7 8">Belongs to the NAD-dependent glycerol-3-phosphate dehydrogenase family.</text>
</comment>
<dbReference type="InterPro" id="IPR036291">
    <property type="entry name" value="NAD(P)-bd_dom_sf"/>
</dbReference>
<comment type="function">
    <text evidence="7">Catalyzes the reduction of the glycolytic intermediate dihydroxyacetone phosphate (DHAP) to sn-glycerol 3-phosphate (G3P), the key precursor for phospholipid synthesis.</text>
</comment>
<feature type="binding site" evidence="7">
    <location>
        <position position="252"/>
    </location>
    <ligand>
        <name>NADPH</name>
        <dbReference type="ChEBI" id="CHEBI:57783"/>
    </ligand>
</feature>
<comment type="catalytic activity">
    <reaction evidence="7 9">
        <text>sn-glycerol 3-phosphate + NADP(+) = dihydroxyacetone phosphate + NADPH + H(+)</text>
        <dbReference type="Rhea" id="RHEA:11096"/>
        <dbReference type="ChEBI" id="CHEBI:15378"/>
        <dbReference type="ChEBI" id="CHEBI:57597"/>
        <dbReference type="ChEBI" id="CHEBI:57642"/>
        <dbReference type="ChEBI" id="CHEBI:57783"/>
        <dbReference type="ChEBI" id="CHEBI:58349"/>
        <dbReference type="EC" id="1.1.1.94"/>
    </reaction>
</comment>
<evidence type="ECO:0000256" key="6">
    <source>
        <dbReference type="ARBA" id="ARBA00023264"/>
    </source>
</evidence>
<dbReference type="RefSeq" id="WP_194214128.1">
    <property type="nucleotide sequence ID" value="NZ_CP061205.1"/>
</dbReference>
<feature type="binding site" evidence="7">
    <location>
        <position position="105"/>
    </location>
    <ligand>
        <name>NADPH</name>
        <dbReference type="ChEBI" id="CHEBI:57783"/>
    </ligand>
</feature>
<feature type="binding site" evidence="7">
    <location>
        <position position="32"/>
    </location>
    <ligand>
        <name>NADPH</name>
        <dbReference type="ChEBI" id="CHEBI:57783"/>
    </ligand>
</feature>
<keyword evidence="5 7" id="KW-0594">Phospholipid biosynthesis</keyword>
<gene>
    <name evidence="7" type="primary">gpsA</name>
    <name evidence="12" type="ORF">ACFOKA_09745</name>
</gene>
<comment type="catalytic activity">
    <reaction evidence="7">
        <text>sn-glycerol 3-phosphate + NAD(+) = dihydroxyacetone phosphate + NADH + H(+)</text>
        <dbReference type="Rhea" id="RHEA:11092"/>
        <dbReference type="ChEBI" id="CHEBI:15378"/>
        <dbReference type="ChEBI" id="CHEBI:57540"/>
        <dbReference type="ChEBI" id="CHEBI:57597"/>
        <dbReference type="ChEBI" id="CHEBI:57642"/>
        <dbReference type="ChEBI" id="CHEBI:57945"/>
        <dbReference type="EC" id="1.1.1.94"/>
    </reaction>
</comment>
<dbReference type="SUPFAM" id="SSF51735">
    <property type="entry name" value="NAD(P)-binding Rossmann-fold domains"/>
    <property type="match status" value="1"/>
</dbReference>
<evidence type="ECO:0000259" key="10">
    <source>
        <dbReference type="Pfam" id="PF01210"/>
    </source>
</evidence>
<feature type="binding site" evidence="7">
    <location>
        <position position="253"/>
    </location>
    <ligand>
        <name>sn-glycerol 3-phosphate</name>
        <dbReference type="ChEBI" id="CHEBI:57597"/>
    </ligand>
</feature>
<dbReference type="PANTHER" id="PTHR11728:SF1">
    <property type="entry name" value="GLYCEROL-3-PHOSPHATE DEHYDROGENASE [NAD(+)] 2, CHLOROPLASTIC"/>
    <property type="match status" value="1"/>
</dbReference>
<reference evidence="13" key="1">
    <citation type="journal article" date="2019" name="Int. J. Syst. Evol. Microbiol.">
        <title>The Global Catalogue of Microorganisms (GCM) 10K type strain sequencing project: providing services to taxonomists for standard genome sequencing and annotation.</title>
        <authorList>
            <consortium name="The Broad Institute Genomics Platform"/>
            <consortium name="The Broad Institute Genome Sequencing Center for Infectious Disease"/>
            <person name="Wu L."/>
            <person name="Ma J."/>
        </authorList>
    </citation>
    <scope>NUCLEOTIDE SEQUENCE [LARGE SCALE GENOMIC DNA]</scope>
    <source>
        <strain evidence="13">KCTC 62164</strain>
    </source>
</reference>
<evidence type="ECO:0000259" key="11">
    <source>
        <dbReference type="Pfam" id="PF07479"/>
    </source>
</evidence>
<dbReference type="PANTHER" id="PTHR11728">
    <property type="entry name" value="GLYCEROL-3-PHOSPHATE DEHYDROGENASE"/>
    <property type="match status" value="1"/>
</dbReference>
<evidence type="ECO:0000256" key="5">
    <source>
        <dbReference type="ARBA" id="ARBA00023209"/>
    </source>
</evidence>
<feature type="binding site" evidence="7">
    <location>
        <position position="133"/>
    </location>
    <ligand>
        <name>sn-glycerol 3-phosphate</name>
        <dbReference type="ChEBI" id="CHEBI:57597"/>
    </ligand>
</feature>
<feature type="binding site" evidence="7">
    <location>
        <position position="105"/>
    </location>
    <ligand>
        <name>sn-glycerol 3-phosphate</name>
        <dbReference type="ChEBI" id="CHEBI:57597"/>
    </ligand>
</feature>
<comment type="caution">
    <text evidence="7">Lacks conserved residue(s) required for the propagation of feature annotation.</text>
</comment>
<feature type="binding site" evidence="7">
    <location>
        <position position="278"/>
    </location>
    <ligand>
        <name>NADPH</name>
        <dbReference type="ChEBI" id="CHEBI:57783"/>
    </ligand>
</feature>
<feature type="binding site" evidence="7">
    <location>
        <position position="12"/>
    </location>
    <ligand>
        <name>NADPH</name>
        <dbReference type="ChEBI" id="CHEBI:57783"/>
    </ligand>
</feature>
<dbReference type="NCBIfam" id="NF000942">
    <property type="entry name" value="PRK00094.1-4"/>
    <property type="match status" value="1"/>
</dbReference>
<protein>
    <recommendedName>
        <fullName evidence="7">Glycerol-3-phosphate dehydrogenase [NAD(P)+]</fullName>
        <ecNumber evidence="7">1.1.1.94</ecNumber>
    </recommendedName>
    <alternativeName>
        <fullName evidence="7">NAD(P)(+)-dependent glycerol-3-phosphate dehydrogenase</fullName>
    </alternativeName>
    <alternativeName>
        <fullName evidence="7">NAD(P)H-dependent dihydroxyacetone-phosphate reductase</fullName>
    </alternativeName>
</protein>
<proteinExistence type="inferred from homology"/>
<keyword evidence="7" id="KW-0963">Cytoplasm</keyword>
<evidence type="ECO:0000256" key="3">
    <source>
        <dbReference type="ARBA" id="ARBA00023002"/>
    </source>
</evidence>
<feature type="binding site" evidence="7">
    <location>
        <position position="188"/>
    </location>
    <ligand>
        <name>sn-glycerol 3-phosphate</name>
        <dbReference type="ChEBI" id="CHEBI:57597"/>
    </ligand>
</feature>
<feature type="binding site" evidence="7">
    <location>
        <position position="241"/>
    </location>
    <ligand>
        <name>sn-glycerol 3-phosphate</name>
        <dbReference type="ChEBI" id="CHEBI:57597"/>
    </ligand>
</feature>
<comment type="pathway">
    <text evidence="7">Membrane lipid metabolism; glycerophospholipid metabolism.</text>
</comment>
<dbReference type="PIRSF" id="PIRSF000114">
    <property type="entry name" value="Glycerol-3-P_dh"/>
    <property type="match status" value="1"/>
</dbReference>
<dbReference type="PROSITE" id="PS00957">
    <property type="entry name" value="NAD_G3PDH"/>
    <property type="match status" value="1"/>
</dbReference>
<organism evidence="12 13">
    <name type="scientific">Kordiimonas pumila</name>
    <dbReference type="NCBI Taxonomy" id="2161677"/>
    <lineage>
        <taxon>Bacteria</taxon>
        <taxon>Pseudomonadati</taxon>
        <taxon>Pseudomonadota</taxon>
        <taxon>Alphaproteobacteria</taxon>
        <taxon>Kordiimonadales</taxon>
        <taxon>Kordiimonadaceae</taxon>
        <taxon>Kordiimonas</taxon>
    </lineage>
</organism>
<dbReference type="InterPro" id="IPR006109">
    <property type="entry name" value="G3P_DH_NAD-dep_C"/>
</dbReference>
<name>A0ABV7D654_9PROT</name>
<dbReference type="EMBL" id="JBHRSL010000010">
    <property type="protein sequence ID" value="MFC3052185.1"/>
    <property type="molecule type" value="Genomic_DNA"/>
</dbReference>
<sequence length="329" mass="34068">MKKIGVLGAGAWGTALATAAVRAGCDTVLWAREAEVAASINASHENTLFLKGVALPPALRATTDMADLGDCDAILIVSPAQHLRTMSAALAAHVRHGVPFVICSKGIEISSGKLLSDVVTETAPHNPPAVLSGPTFAAEVAQGLPCALTLACTDKAVGMALVEALGAPTFRLYYNEDIIGAQIGGAVKNVLAIATGIVAGLGIGENARAAVITRGLAEIVRFGELFGAQAETLMGLSGLGDLILTCSSTQSRNMSLGKAIGEGQTLESIMASRNSIAEGAHTVEIVYKIAQDNNLDMPITESVYHILKENRDVRSVTEALLARPFTDES</sequence>
<dbReference type="NCBIfam" id="NF000940">
    <property type="entry name" value="PRK00094.1-2"/>
    <property type="match status" value="1"/>
</dbReference>
<evidence type="ECO:0000256" key="9">
    <source>
        <dbReference type="RuleBase" id="RU000439"/>
    </source>
</evidence>
<dbReference type="Gene3D" id="3.40.50.720">
    <property type="entry name" value="NAD(P)-binding Rossmann-like Domain"/>
    <property type="match status" value="1"/>
</dbReference>
<evidence type="ECO:0000313" key="13">
    <source>
        <dbReference type="Proteomes" id="UP001595444"/>
    </source>
</evidence>
<dbReference type="PRINTS" id="PR00077">
    <property type="entry name" value="GPDHDRGNASE"/>
</dbReference>
<feature type="domain" description="Glycerol-3-phosphate dehydrogenase NAD-dependent C-terminal" evidence="11">
    <location>
        <begin position="177"/>
        <end position="317"/>
    </location>
</feature>
<feature type="binding site" evidence="7">
    <location>
        <position position="251"/>
    </location>
    <ligand>
        <name>sn-glycerol 3-phosphate</name>
        <dbReference type="ChEBI" id="CHEBI:57597"/>
    </ligand>
</feature>
<dbReference type="Proteomes" id="UP001595444">
    <property type="component" value="Unassembled WGS sequence"/>
</dbReference>
<feature type="binding site" evidence="7">
    <location>
        <position position="252"/>
    </location>
    <ligand>
        <name>sn-glycerol 3-phosphate</name>
        <dbReference type="ChEBI" id="CHEBI:57597"/>
    </ligand>
</feature>